<evidence type="ECO:0000313" key="2">
    <source>
        <dbReference type="Proteomes" id="UP000628854"/>
    </source>
</evidence>
<dbReference type="EMBL" id="BMKF01000001">
    <property type="protein sequence ID" value="GGB58048.1"/>
    <property type="molecule type" value="Genomic_DNA"/>
</dbReference>
<dbReference type="RefSeq" id="WP_084393917.1">
    <property type="nucleotide sequence ID" value="NZ_BMKF01000001.1"/>
</dbReference>
<reference evidence="2" key="1">
    <citation type="journal article" date="2019" name="Int. J. Syst. Evol. Microbiol.">
        <title>The Global Catalogue of Microorganisms (GCM) 10K type strain sequencing project: providing services to taxonomists for standard genome sequencing and annotation.</title>
        <authorList>
            <consortium name="The Broad Institute Genomics Platform"/>
            <consortium name="The Broad Institute Genome Sequencing Center for Infectious Disease"/>
            <person name="Wu L."/>
            <person name="Ma J."/>
        </authorList>
    </citation>
    <scope>NUCLEOTIDE SEQUENCE [LARGE SCALE GENOMIC DNA]</scope>
    <source>
        <strain evidence="2">CGMCC 1.15928</strain>
    </source>
</reference>
<evidence type="ECO:0000313" key="1">
    <source>
        <dbReference type="EMBL" id="GGB58048.1"/>
    </source>
</evidence>
<gene>
    <name evidence="1" type="ORF">GCM10011503_03070</name>
</gene>
<organism evidence="1 2">
    <name type="scientific">Henriciella pelagia</name>
    <dbReference type="NCBI Taxonomy" id="1977912"/>
    <lineage>
        <taxon>Bacteria</taxon>
        <taxon>Pseudomonadati</taxon>
        <taxon>Pseudomonadota</taxon>
        <taxon>Alphaproteobacteria</taxon>
        <taxon>Hyphomonadales</taxon>
        <taxon>Hyphomonadaceae</taxon>
        <taxon>Henriciella</taxon>
    </lineage>
</organism>
<sequence>MTLQNRVDPFGKIHAAPSRGLFMGNRGGCFHRDDQTLKPTHWSSRQWIICVLEFKGRRRKLMQPGLYTELFFMDEATALAAGHRPCFECRRAEALAFRAALMTRKVFEDEPSASEIDSLIAGEMQARIRHNLPLAFIDALTLPDAAMFEHQGKAWLKWQDTAFAWSFSGYEGAMALPRGPVKCLTPSATLEALRGGYLPTLHPSFNRLAA</sequence>
<keyword evidence="2" id="KW-1185">Reference proteome</keyword>
<accession>A0ABQ1J258</accession>
<protein>
    <submittedName>
        <fullName evidence="1">Uncharacterized protein</fullName>
    </submittedName>
</protein>
<comment type="caution">
    <text evidence="1">The sequence shown here is derived from an EMBL/GenBank/DDBJ whole genome shotgun (WGS) entry which is preliminary data.</text>
</comment>
<name>A0ABQ1J258_9PROT</name>
<dbReference type="Proteomes" id="UP000628854">
    <property type="component" value="Unassembled WGS sequence"/>
</dbReference>
<proteinExistence type="predicted"/>